<keyword evidence="6 8" id="KW-0472">Membrane</keyword>
<sequence length="757" mass="83662">MRTRSMLALFMTGTLIFFPQQGWTEETDDESTANVVILDKVMVIGSPADAEGMPGSAHVVTKEEIRQQSYDDVNRVLRKVPGVYVREEDGFGLFPNISLRGVDTTRSAKVTIMEDGILMAPAPYSAPAAYFSPTVGRMSGLEVLKGSSQIKYGPHITGGVINYLATPIPLKKTAYLKTQYGDFNELRAHAYVGNTIETAQAGRFGFLFEGYARMNDGFKTIDQTPDFRDGDDTGFTKPEPMIKLSWEPPTAFHQRLEFQYGQTELDANETYLGLSEADFQANPFRRYAASRFDNITSTQRRTYLRYGIAPTDNLDIITTLYYTRFKRNWYKLQDIRNVNGNTLGLSAALAGAQNGEGLACLQGNLACTLRVRANNRSYYTKGIESVAYYRFGVGAVQQEVSTGIRYHQDQVRRFQRNDDFTQAATGTISNLTFGMPGGAGNRQQKTKALALYAQDTITINKWSVIPGVRYERLDQTFKDVATPANSGTATQDMVAGGVGVVYQFNPWWTGFGGVHRGFSPPSPNGAVTNGLKEETSTAVEAGARYKNPRQALGAEAVVFFTRFEDLIVIDNIGGTGTGLDENFGVVHAYGLEFSAQYDPGIANGWTWRNPWYTTLTYTNAEQQNDARSTDAESIFSFGQKGNKVPYIPEVQFTFGTGLETDQWGAFLTGTYVSETFTSANNVEGQVNGTGNPDARFGKTDSYFVADISGFYQVTDRIRVLGGVQNLFDAEYLVSRQPHGPRPGMPRFAYGGMEVALW</sequence>
<comment type="subcellular location">
    <subcellularLocation>
        <location evidence="1 8">Cell outer membrane</location>
        <topology evidence="1 8">Multi-pass membrane protein</topology>
    </subcellularLocation>
</comment>
<dbReference type="Gene3D" id="2.40.170.20">
    <property type="entry name" value="TonB-dependent receptor, beta-barrel domain"/>
    <property type="match status" value="1"/>
</dbReference>
<dbReference type="InterPro" id="IPR036942">
    <property type="entry name" value="Beta-barrel_TonB_sf"/>
</dbReference>
<keyword evidence="4 8" id="KW-0812">Transmembrane</keyword>
<evidence type="ECO:0000256" key="6">
    <source>
        <dbReference type="ARBA" id="ARBA00023136"/>
    </source>
</evidence>
<gene>
    <name evidence="12" type="ORF">PPG34_00155</name>
</gene>
<reference evidence="12 13" key="1">
    <citation type="journal article" date="2023" name="ISME J.">
        <title>Cultivation and genomic characterization of novel and ubiquitous marine nitrite-oxidizing bacteria from the Nitrospirales.</title>
        <authorList>
            <person name="Mueller A.J."/>
            <person name="Daebeler A."/>
            <person name="Herbold C.W."/>
            <person name="Kirkegaard R.H."/>
            <person name="Daims H."/>
        </authorList>
    </citation>
    <scope>NUCLEOTIDE SEQUENCE [LARGE SCALE GENOMIC DNA]</scope>
    <source>
        <strain evidence="12 13">EB</strain>
    </source>
</reference>
<dbReference type="InterPro" id="IPR000531">
    <property type="entry name" value="Beta-barrel_TonB"/>
</dbReference>
<evidence type="ECO:0000313" key="13">
    <source>
        <dbReference type="Proteomes" id="UP001250932"/>
    </source>
</evidence>
<name>A0ABU3K2W2_9BACT</name>
<dbReference type="PANTHER" id="PTHR30442:SF0">
    <property type="entry name" value="FE(3+) DICITRATE TRANSPORT PROTEIN FECA"/>
    <property type="match status" value="1"/>
</dbReference>
<keyword evidence="13" id="KW-1185">Reference proteome</keyword>
<dbReference type="Pfam" id="PF00593">
    <property type="entry name" value="TonB_dep_Rec_b-barrel"/>
    <property type="match status" value="1"/>
</dbReference>
<proteinExistence type="inferred from homology"/>
<dbReference type="PANTHER" id="PTHR30442">
    <property type="entry name" value="IRON III DICITRATE TRANSPORT PROTEIN FECA"/>
    <property type="match status" value="1"/>
</dbReference>
<dbReference type="Pfam" id="PF07715">
    <property type="entry name" value="Plug"/>
    <property type="match status" value="1"/>
</dbReference>
<evidence type="ECO:0000259" key="10">
    <source>
        <dbReference type="Pfam" id="PF00593"/>
    </source>
</evidence>
<evidence type="ECO:0000259" key="11">
    <source>
        <dbReference type="Pfam" id="PF07715"/>
    </source>
</evidence>
<keyword evidence="2 8" id="KW-0813">Transport</keyword>
<dbReference type="PROSITE" id="PS52016">
    <property type="entry name" value="TONB_DEPENDENT_REC_3"/>
    <property type="match status" value="1"/>
</dbReference>
<keyword evidence="5 9" id="KW-0798">TonB box</keyword>
<dbReference type="InterPro" id="IPR037066">
    <property type="entry name" value="Plug_dom_sf"/>
</dbReference>
<dbReference type="RefSeq" id="WP_313831098.1">
    <property type="nucleotide sequence ID" value="NZ_JAQOUE010000001.1"/>
</dbReference>
<dbReference type="EMBL" id="JAQOUE010000001">
    <property type="protein sequence ID" value="MDT7040740.1"/>
    <property type="molecule type" value="Genomic_DNA"/>
</dbReference>
<evidence type="ECO:0000256" key="5">
    <source>
        <dbReference type="ARBA" id="ARBA00023077"/>
    </source>
</evidence>
<dbReference type="SUPFAM" id="SSF56935">
    <property type="entry name" value="Porins"/>
    <property type="match status" value="1"/>
</dbReference>
<keyword evidence="3 8" id="KW-1134">Transmembrane beta strand</keyword>
<comment type="similarity">
    <text evidence="8 9">Belongs to the TonB-dependent receptor family.</text>
</comment>
<organism evidence="12 13">
    <name type="scientific">Candidatus Nitronereus thalassa</name>
    <dbReference type="NCBI Taxonomy" id="3020898"/>
    <lineage>
        <taxon>Bacteria</taxon>
        <taxon>Pseudomonadati</taxon>
        <taxon>Nitrospirota</taxon>
        <taxon>Nitrospiria</taxon>
        <taxon>Nitrospirales</taxon>
        <taxon>Nitrospiraceae</taxon>
        <taxon>Candidatus Nitronereus</taxon>
    </lineage>
</organism>
<keyword evidence="12" id="KW-0675">Receptor</keyword>
<protein>
    <submittedName>
        <fullName evidence="12">TonB-dependent receptor</fullName>
    </submittedName>
</protein>
<comment type="caution">
    <text evidence="12">The sequence shown here is derived from an EMBL/GenBank/DDBJ whole genome shotgun (WGS) entry which is preliminary data.</text>
</comment>
<dbReference type="Gene3D" id="2.170.130.10">
    <property type="entry name" value="TonB-dependent receptor, plug domain"/>
    <property type="match status" value="1"/>
</dbReference>
<evidence type="ECO:0000256" key="3">
    <source>
        <dbReference type="ARBA" id="ARBA00022452"/>
    </source>
</evidence>
<accession>A0ABU3K2W2</accession>
<evidence type="ECO:0000313" key="12">
    <source>
        <dbReference type="EMBL" id="MDT7040740.1"/>
    </source>
</evidence>
<dbReference type="InterPro" id="IPR039426">
    <property type="entry name" value="TonB-dep_rcpt-like"/>
</dbReference>
<dbReference type="Proteomes" id="UP001250932">
    <property type="component" value="Unassembled WGS sequence"/>
</dbReference>
<evidence type="ECO:0000256" key="4">
    <source>
        <dbReference type="ARBA" id="ARBA00022692"/>
    </source>
</evidence>
<evidence type="ECO:0000256" key="1">
    <source>
        <dbReference type="ARBA" id="ARBA00004571"/>
    </source>
</evidence>
<dbReference type="InterPro" id="IPR012910">
    <property type="entry name" value="Plug_dom"/>
</dbReference>
<evidence type="ECO:0000256" key="9">
    <source>
        <dbReference type="RuleBase" id="RU003357"/>
    </source>
</evidence>
<evidence type="ECO:0000256" key="2">
    <source>
        <dbReference type="ARBA" id="ARBA00022448"/>
    </source>
</evidence>
<evidence type="ECO:0000256" key="8">
    <source>
        <dbReference type="PROSITE-ProRule" id="PRU01360"/>
    </source>
</evidence>
<evidence type="ECO:0000256" key="7">
    <source>
        <dbReference type="ARBA" id="ARBA00023237"/>
    </source>
</evidence>
<feature type="domain" description="TonB-dependent receptor plug" evidence="11">
    <location>
        <begin position="52"/>
        <end position="160"/>
    </location>
</feature>
<feature type="domain" description="TonB-dependent receptor-like beta-barrel" evidence="10">
    <location>
        <begin position="265"/>
        <end position="726"/>
    </location>
</feature>
<keyword evidence="7 8" id="KW-0998">Cell outer membrane</keyword>